<dbReference type="GO" id="GO:0004672">
    <property type="term" value="F:protein kinase activity"/>
    <property type="evidence" value="ECO:0007669"/>
    <property type="project" value="InterPro"/>
</dbReference>
<proteinExistence type="predicted"/>
<dbReference type="InterPro" id="IPR008271">
    <property type="entry name" value="Ser/Thr_kinase_AS"/>
</dbReference>
<dbReference type="OrthoDB" id="4062651at2759"/>
<name>A0A9P7YWK6_9HELO</name>
<dbReference type="AlphaFoldDB" id="A0A9P7YWK6"/>
<reference evidence="2" key="1">
    <citation type="journal article" date="2021" name="IMA Fungus">
        <title>Genomic characterization of three marine fungi, including Emericellopsis atlantica sp. nov. with signatures of a generalist lifestyle and marine biomass degradation.</title>
        <authorList>
            <person name="Hagestad O.C."/>
            <person name="Hou L."/>
            <person name="Andersen J.H."/>
            <person name="Hansen E.H."/>
            <person name="Altermark B."/>
            <person name="Li C."/>
            <person name="Kuhnert E."/>
            <person name="Cox R.J."/>
            <person name="Crous P.W."/>
            <person name="Spatafora J.W."/>
            <person name="Lail K."/>
            <person name="Amirebrahimi M."/>
            <person name="Lipzen A."/>
            <person name="Pangilinan J."/>
            <person name="Andreopoulos W."/>
            <person name="Hayes R.D."/>
            <person name="Ng V."/>
            <person name="Grigoriev I.V."/>
            <person name="Jackson S.A."/>
            <person name="Sutton T.D.S."/>
            <person name="Dobson A.D.W."/>
            <person name="Rama T."/>
        </authorList>
    </citation>
    <scope>NUCLEOTIDE SEQUENCE</scope>
    <source>
        <strain evidence="2">TRa3180A</strain>
    </source>
</reference>
<organism evidence="2 3">
    <name type="scientific">Calycina marina</name>
    <dbReference type="NCBI Taxonomy" id="1763456"/>
    <lineage>
        <taxon>Eukaryota</taxon>
        <taxon>Fungi</taxon>
        <taxon>Dikarya</taxon>
        <taxon>Ascomycota</taxon>
        <taxon>Pezizomycotina</taxon>
        <taxon>Leotiomycetes</taxon>
        <taxon>Helotiales</taxon>
        <taxon>Pezizellaceae</taxon>
        <taxon>Calycina</taxon>
    </lineage>
</organism>
<comment type="caution">
    <text evidence="2">The sequence shown here is derived from an EMBL/GenBank/DDBJ whole genome shotgun (WGS) entry which is preliminary data.</text>
</comment>
<dbReference type="SUPFAM" id="SSF56112">
    <property type="entry name" value="Protein kinase-like (PK-like)"/>
    <property type="match status" value="1"/>
</dbReference>
<accession>A0A9P7YWK6</accession>
<dbReference type="Proteomes" id="UP000887226">
    <property type="component" value="Unassembled WGS sequence"/>
</dbReference>
<dbReference type="CDD" id="cd00180">
    <property type="entry name" value="PKc"/>
    <property type="match status" value="1"/>
</dbReference>
<dbReference type="SMART" id="SM00220">
    <property type="entry name" value="S_TKc"/>
    <property type="match status" value="1"/>
</dbReference>
<protein>
    <recommendedName>
        <fullName evidence="1">Protein kinase domain-containing protein</fullName>
    </recommendedName>
</protein>
<sequence>MEDLRSKIIGSLVLNKPDHRKFLPALALPQLLNRENVLKELQDSNFGVELVPTLLEYVLERSQKVFAILTLQRTVPKIIELYTADFDDSCLPVCIDQGRMFSCTVKNKSMPNWSHGDVHDFEERQWSFLSPVFTLEEYRHKLHDMCILPFTSRSHFEKESYFSKVYKVEIHPDHLKVPNIDSTFLAIKELRDGVNQDYNSEANNLENLSQLKHDHIIKSLGFYEKDASKCFLFPWADGGNLRDYWANTKRPTNSHGLVFWGLSQMLGLASGLDMLHNFNKNGNIRHGDLKPENILCFRKKDGKAILRIADVGLAKFNQHATRYRGYPTHTMSGTFKYEPPENDILKPRSRRYDIWSMGCIYLEYIIWLLYEISGLETFNSTKNFTRFWDHAADNGVQLHSVVQSWLHMMSKNPRCAKNTALGDLLELVENRLLIVNIHDEGFEPNPSSEVESLNEELEDIKTTGLPKIKHIPQPKDDTPDHPGYEAGLVRFNSLTRPLNADSVPVTQIARADELWSSIQDNSFAEAFIRRIGWPEIIQHYISSKICEVCCQTDLWISGRVDDLCSLEKRLLECCICAVIHRRVQVSSASHQQTVFLVRSGSSIQIQHTGETVLSLYANTKTLYPFAQLGLPQLPDPGGSIQMQLLKEWLQVCDDLHECGLKSDPELPTRVIDVKAERLFVQGKHKIFGRYLALSHCWGTINPQAVYCTRKANLHNHKEHINFKILPQTFRDALKIALKIGVQYLWIDSVCIVQDDPSDWESESKRMENVFSSAYCTLAASSARGAFDGFLRSDRARRPCAALKSTEGGLYICEAVDDFQKDVEDSVLNGRAWVLQERALSRRTIHFTNTQVYWECGEGVHCETLTKLASSNSNASSLLGDSNFPSYVSLARYKDRRIGLFEALYETYSTLSLTQVTDRLFAISGLEIRLSRAFDTIGLYGVFLCYLERSLLWRKSNQALKRIDYRGMHRVPSWSWMAYDGGVNYLDIPFQSVNWIKNVTLSTKFSIGDTATKLFSSRPLWKLLSSEGAHLEARTRRLNLGREKIMSKFFLDQTLEPSHFDSLRCVVVGIERTKNPEPSTLHYVLLVTESQDFVKLYERVGVAILQASDLGCETGQPVHII</sequence>
<evidence type="ECO:0000313" key="3">
    <source>
        <dbReference type="Proteomes" id="UP000887226"/>
    </source>
</evidence>
<dbReference type="Pfam" id="PF00069">
    <property type="entry name" value="Pkinase"/>
    <property type="match status" value="1"/>
</dbReference>
<evidence type="ECO:0000313" key="2">
    <source>
        <dbReference type="EMBL" id="KAG9240575.1"/>
    </source>
</evidence>
<dbReference type="GO" id="GO:0005524">
    <property type="term" value="F:ATP binding"/>
    <property type="evidence" value="ECO:0007669"/>
    <property type="project" value="InterPro"/>
</dbReference>
<dbReference type="PANTHER" id="PTHR33112:SF10">
    <property type="entry name" value="TOL"/>
    <property type="match status" value="1"/>
</dbReference>
<dbReference type="PANTHER" id="PTHR33112">
    <property type="entry name" value="DOMAIN PROTEIN, PUTATIVE-RELATED"/>
    <property type="match status" value="1"/>
</dbReference>
<dbReference type="PROSITE" id="PS50011">
    <property type="entry name" value="PROTEIN_KINASE_DOM"/>
    <property type="match status" value="1"/>
</dbReference>
<feature type="domain" description="Protein kinase" evidence="1">
    <location>
        <begin position="151"/>
        <end position="484"/>
    </location>
</feature>
<dbReference type="Pfam" id="PF06985">
    <property type="entry name" value="HET"/>
    <property type="match status" value="1"/>
</dbReference>
<dbReference type="InterPro" id="IPR010730">
    <property type="entry name" value="HET"/>
</dbReference>
<dbReference type="Gene3D" id="1.10.510.10">
    <property type="entry name" value="Transferase(Phosphotransferase) domain 1"/>
    <property type="match status" value="1"/>
</dbReference>
<dbReference type="EMBL" id="MU254403">
    <property type="protein sequence ID" value="KAG9240575.1"/>
    <property type="molecule type" value="Genomic_DNA"/>
</dbReference>
<dbReference type="InterPro" id="IPR000719">
    <property type="entry name" value="Prot_kinase_dom"/>
</dbReference>
<keyword evidence="3" id="KW-1185">Reference proteome</keyword>
<dbReference type="PROSITE" id="PS00108">
    <property type="entry name" value="PROTEIN_KINASE_ST"/>
    <property type="match status" value="1"/>
</dbReference>
<gene>
    <name evidence="2" type="ORF">BJ878DRAFT_429992</name>
</gene>
<evidence type="ECO:0000259" key="1">
    <source>
        <dbReference type="PROSITE" id="PS50011"/>
    </source>
</evidence>
<dbReference type="InterPro" id="IPR011009">
    <property type="entry name" value="Kinase-like_dom_sf"/>
</dbReference>